<evidence type="ECO:0000313" key="1">
    <source>
        <dbReference type="EMBL" id="AWR85665.1"/>
    </source>
</evidence>
<dbReference type="RefSeq" id="WP_187388575.1">
    <property type="nucleotide sequence ID" value="NZ_CP021130.1"/>
</dbReference>
<proteinExistence type="predicted"/>
<reference evidence="1 2" key="1">
    <citation type="submission" date="2017-05" db="EMBL/GenBank/DDBJ databases">
        <title>Complete genome sequence of Meiothermus taiwanensis WR-220.</title>
        <authorList>
            <person name="Wu W.-L."/>
            <person name="Lo W.-S."/>
            <person name="Kuo C.-H."/>
            <person name="Wu S.-H."/>
        </authorList>
    </citation>
    <scope>NUCLEOTIDE SEQUENCE [LARGE SCALE GENOMIC DNA]</scope>
    <source>
        <strain evidence="1 2">WR-220</strain>
    </source>
</reference>
<evidence type="ECO:0000313" key="2">
    <source>
        <dbReference type="Proteomes" id="UP000263013"/>
    </source>
</evidence>
<protein>
    <recommendedName>
        <fullName evidence="3">Helix-turn-helix domain-containing protein</fullName>
    </recommendedName>
</protein>
<name>A0ABM6WFD5_9DEIN</name>
<evidence type="ECO:0008006" key="3">
    <source>
        <dbReference type="Google" id="ProtNLM"/>
    </source>
</evidence>
<gene>
    <name evidence="1" type="ORF">Mtai_v1c04170</name>
</gene>
<sequence>MLREPTATTGKRLLAPSDIRRTYGLSRQIAYALAKRLPHVRAGTRYLVRVDDLEAFLEQASREGADLVALIKNPAGAGGAE</sequence>
<keyword evidence="2" id="KW-1185">Reference proteome</keyword>
<accession>A0ABM6WFD5</accession>
<organism evidence="1 2">
    <name type="scientific">Meiothermus taiwanensis WR-220</name>
    <dbReference type="NCBI Taxonomy" id="1339250"/>
    <lineage>
        <taxon>Bacteria</taxon>
        <taxon>Thermotogati</taxon>
        <taxon>Deinococcota</taxon>
        <taxon>Deinococci</taxon>
        <taxon>Thermales</taxon>
        <taxon>Thermaceae</taxon>
        <taxon>Meiothermus</taxon>
    </lineage>
</organism>
<dbReference type="EMBL" id="CP021130">
    <property type="protein sequence ID" value="AWR85665.1"/>
    <property type="molecule type" value="Genomic_DNA"/>
</dbReference>
<dbReference type="Proteomes" id="UP000263013">
    <property type="component" value="Chromosome"/>
</dbReference>